<evidence type="ECO:0000256" key="2">
    <source>
        <dbReference type="SAM" id="MobiDB-lite"/>
    </source>
</evidence>
<proteinExistence type="predicted"/>
<dbReference type="PANTHER" id="PTHR10872">
    <property type="entry name" value="SH2B ADAPTER PROTEIN"/>
    <property type="match status" value="1"/>
</dbReference>
<dbReference type="SUPFAM" id="SSF109805">
    <property type="entry name" value="Phenylalanine zipper"/>
    <property type="match status" value="1"/>
</dbReference>
<dbReference type="InterPro" id="IPR011993">
    <property type="entry name" value="PH-like_dom_sf"/>
</dbReference>
<keyword evidence="5" id="KW-1185">Reference proteome</keyword>
<evidence type="ECO:0000256" key="1">
    <source>
        <dbReference type="ARBA" id="ARBA00022553"/>
    </source>
</evidence>
<organism evidence="4 5">
    <name type="scientific">Tegillarca granosa</name>
    <name type="common">Malaysian cockle</name>
    <name type="synonym">Anadara granosa</name>
    <dbReference type="NCBI Taxonomy" id="220873"/>
    <lineage>
        <taxon>Eukaryota</taxon>
        <taxon>Metazoa</taxon>
        <taxon>Spiralia</taxon>
        <taxon>Lophotrochozoa</taxon>
        <taxon>Mollusca</taxon>
        <taxon>Bivalvia</taxon>
        <taxon>Autobranchia</taxon>
        <taxon>Pteriomorphia</taxon>
        <taxon>Arcoida</taxon>
        <taxon>Arcoidea</taxon>
        <taxon>Arcidae</taxon>
        <taxon>Tegillarca</taxon>
    </lineage>
</organism>
<evidence type="ECO:0000313" key="4">
    <source>
        <dbReference type="EMBL" id="KAJ8313115.1"/>
    </source>
</evidence>
<comment type="caution">
    <text evidence="4">The sequence shown here is derived from an EMBL/GenBank/DDBJ whole genome shotgun (WGS) entry which is preliminary data.</text>
</comment>
<feature type="domain" description="Phenylalanine zipper" evidence="3">
    <location>
        <begin position="16"/>
        <end position="74"/>
    </location>
</feature>
<dbReference type="Pfam" id="PF08916">
    <property type="entry name" value="Phe_ZIP"/>
    <property type="match status" value="1"/>
</dbReference>
<dbReference type="EMBL" id="JARBDR010000440">
    <property type="protein sequence ID" value="KAJ8313115.1"/>
    <property type="molecule type" value="Genomic_DNA"/>
</dbReference>
<feature type="region of interest" description="Disordered" evidence="2">
    <location>
        <begin position="83"/>
        <end position="166"/>
    </location>
</feature>
<dbReference type="Gene3D" id="2.30.29.30">
    <property type="entry name" value="Pleckstrin-homology domain (PH domain)/Phosphotyrosine-binding domain (PTB)"/>
    <property type="match status" value="1"/>
</dbReference>
<feature type="region of interest" description="Disordered" evidence="2">
    <location>
        <begin position="179"/>
        <end position="227"/>
    </location>
</feature>
<feature type="compositionally biased region" description="Polar residues" evidence="2">
    <location>
        <begin position="139"/>
        <end position="157"/>
    </location>
</feature>
<keyword evidence="1" id="KW-0597">Phosphoprotein</keyword>
<sequence>MASINGDSENPPGDQHWQDFCERQAIITSKQFVRDFLVFNRSNESGNNSIPYDPSKFAKKFVECFLQHFEKEVKRTSYYVDSQQTKPKGAIPSSVAPSPPPPYTGGDSNRTSVSSASSLGQNGTGRMDRIRDDYDDSIGTASASPSVESHHQSPTHTSKAKGGLLRRLSFRNFRKRSLFHKHGSDETDSQGQVQGSSHRKHKHSHSKSSLKHDKSGSASGSTKSEIEEIKKEGIVSVLTGEDAKGKSRWEKTRMVLMKSNGGFLLEFYSPPKTSII</sequence>
<name>A0ABQ9F6V1_TEGGR</name>
<protein>
    <recommendedName>
        <fullName evidence="3">Phenylalanine zipper domain-containing protein</fullName>
    </recommendedName>
</protein>
<dbReference type="InterPro" id="IPR036290">
    <property type="entry name" value="Phe_ZIP_sf"/>
</dbReference>
<feature type="compositionally biased region" description="Basic residues" evidence="2">
    <location>
        <begin position="197"/>
        <end position="209"/>
    </location>
</feature>
<gene>
    <name evidence="4" type="ORF">KUTeg_010488</name>
</gene>
<feature type="compositionally biased region" description="Polar residues" evidence="2">
    <location>
        <begin position="106"/>
        <end position="121"/>
    </location>
</feature>
<dbReference type="InterPro" id="IPR015012">
    <property type="entry name" value="Phe_ZIP"/>
</dbReference>
<dbReference type="Proteomes" id="UP001217089">
    <property type="component" value="Unassembled WGS sequence"/>
</dbReference>
<dbReference type="SUPFAM" id="SSF50729">
    <property type="entry name" value="PH domain-like"/>
    <property type="match status" value="1"/>
</dbReference>
<accession>A0ABQ9F6V1</accession>
<evidence type="ECO:0000259" key="3">
    <source>
        <dbReference type="Pfam" id="PF08916"/>
    </source>
</evidence>
<evidence type="ECO:0000313" key="5">
    <source>
        <dbReference type="Proteomes" id="UP001217089"/>
    </source>
</evidence>
<reference evidence="4 5" key="1">
    <citation type="submission" date="2022-12" db="EMBL/GenBank/DDBJ databases">
        <title>Chromosome-level genome of Tegillarca granosa.</title>
        <authorList>
            <person name="Kim J."/>
        </authorList>
    </citation>
    <scope>NUCLEOTIDE SEQUENCE [LARGE SCALE GENOMIC DNA]</scope>
    <source>
        <strain evidence="4">Teg-2019</strain>
        <tissue evidence="4">Adductor muscle</tissue>
    </source>
</reference>
<dbReference type="Gene3D" id="6.10.140.110">
    <property type="match status" value="1"/>
</dbReference>
<dbReference type="PANTHER" id="PTHR10872:SF2">
    <property type="entry name" value="LNK, ISOFORM D"/>
    <property type="match status" value="1"/>
</dbReference>
<dbReference type="InterPro" id="IPR030523">
    <property type="entry name" value="SH2B"/>
</dbReference>